<dbReference type="GO" id="GO:0007165">
    <property type="term" value="P:signal transduction"/>
    <property type="evidence" value="ECO:0007669"/>
    <property type="project" value="InterPro"/>
</dbReference>
<evidence type="ECO:0000313" key="3">
    <source>
        <dbReference type="EMBL" id="KAG5562677.1"/>
    </source>
</evidence>
<dbReference type="EMBL" id="JACTNZ010000002">
    <property type="protein sequence ID" value="KAG5562677.1"/>
    <property type="molecule type" value="Genomic_DNA"/>
</dbReference>
<sequence>MLKQFLSRFPRKPSKSDSVDRPRSGSGSSPSSHDGGLQRTMSGNVISSIAKRTSSAVFPSSVVAGIEPLLSFKDVPSSERLNLFISKLSLCCVVFDFNDPSKSTPEKELKRVTLMELVDFVASDPPRFTEQAILAMCKMCVNNLFRVFPPNYGSSTSGCENGDDDPMFDPAWSHLGIVYDLLLRFVTSSSLEAKIAKKYINHEFILNLIDLFDSEDPRERDCLKTILHRIYGKFMVHRPYIRRTIGNVFYAYIYETERHNGIAELLEIFGSVVCGFALPLKEEHKIFLWRALIPLHKPKYLGVYFQQLSYCITQFVEKEPKLASIVIRGLLKYWPITNSQKEVMFLSELEEILEGITLGEFQKVMVPLFWRIGCCINSSNFQEDSRIDDTSSQRLVIETLLPARPLPLPPPTIENVAERALFFWNNDQIVDLIAHNRHVILPIILPALERNIQSHWNQSVLNSTLNVRKMFTEMDDPLFQACHDHFTEEQAKVSLVAEERKESWERLENAASLQPLTENTAVLVTPLATSVTC</sequence>
<comment type="function">
    <text evidence="1">The B regulatory subunit might modulate substrate selectivity and catalytic activity, and also might direct the localization of the catalytic enzyme to a particular subcellular compartment.</text>
</comment>
<dbReference type="InterPro" id="IPR016024">
    <property type="entry name" value="ARM-type_fold"/>
</dbReference>
<proteinExistence type="inferred from homology"/>
<dbReference type="PIRSF" id="PIRSF028043">
    <property type="entry name" value="PP2A_B56"/>
    <property type="match status" value="1"/>
</dbReference>
<feature type="compositionally biased region" description="Basic and acidic residues" evidence="2">
    <location>
        <begin position="14"/>
        <end position="23"/>
    </location>
</feature>
<feature type="region of interest" description="Disordered" evidence="2">
    <location>
        <begin position="1"/>
        <end position="40"/>
    </location>
</feature>
<dbReference type="Gene3D" id="1.25.10.10">
    <property type="entry name" value="Leucine-rich Repeat Variant"/>
    <property type="match status" value="1"/>
</dbReference>
<name>A0AAV6LFI1_9ERIC</name>
<gene>
    <name evidence="3" type="ORF">RHGRI_005410</name>
</gene>
<dbReference type="GO" id="GO:0019888">
    <property type="term" value="F:protein phosphatase regulator activity"/>
    <property type="evidence" value="ECO:0007669"/>
    <property type="project" value="UniProtKB-UniRule"/>
</dbReference>
<evidence type="ECO:0000256" key="2">
    <source>
        <dbReference type="SAM" id="MobiDB-lite"/>
    </source>
</evidence>
<dbReference type="Proteomes" id="UP000823749">
    <property type="component" value="Chromosome 2"/>
</dbReference>
<dbReference type="Pfam" id="PF01603">
    <property type="entry name" value="B56"/>
    <property type="match status" value="2"/>
</dbReference>
<dbReference type="InterPro" id="IPR011989">
    <property type="entry name" value="ARM-like"/>
</dbReference>
<accession>A0AAV6LFI1</accession>
<dbReference type="PANTHER" id="PTHR10257">
    <property type="entry name" value="SERINE/THREONINE PROTEIN PHOSPHATASE 2A PP2A REGULATORY SUBUNIT B"/>
    <property type="match status" value="1"/>
</dbReference>
<comment type="similarity">
    <text evidence="1">Belongs to the phosphatase 2A regulatory subunit.</text>
</comment>
<dbReference type="SUPFAM" id="SSF48371">
    <property type="entry name" value="ARM repeat"/>
    <property type="match status" value="2"/>
</dbReference>
<dbReference type="FunFam" id="1.25.10.10:FF:000353">
    <property type="entry name" value="Serine/threonine-protein phosphatase 2A 56 kDa regulatory subunit"/>
    <property type="match status" value="1"/>
</dbReference>
<dbReference type="GO" id="GO:0000159">
    <property type="term" value="C:protein phosphatase type 2A complex"/>
    <property type="evidence" value="ECO:0007669"/>
    <property type="project" value="UniProtKB-UniRule"/>
</dbReference>
<comment type="caution">
    <text evidence="3">The sequence shown here is derived from an EMBL/GenBank/DDBJ whole genome shotgun (WGS) entry which is preliminary data.</text>
</comment>
<dbReference type="PANTHER" id="PTHR10257:SF59">
    <property type="entry name" value="SERINE_THREONINE PROTEIN PHOSPHATASE 2A 57 KDA REGULATORY SUBUNIT B' KAPPA ISOFORM"/>
    <property type="match status" value="1"/>
</dbReference>
<reference evidence="3" key="1">
    <citation type="submission" date="2020-08" db="EMBL/GenBank/DDBJ databases">
        <title>Plant Genome Project.</title>
        <authorList>
            <person name="Zhang R.-G."/>
        </authorList>
    </citation>
    <scope>NUCLEOTIDE SEQUENCE</scope>
    <source>
        <strain evidence="3">WSP0</strain>
        <tissue evidence="3">Leaf</tissue>
    </source>
</reference>
<evidence type="ECO:0000313" key="4">
    <source>
        <dbReference type="Proteomes" id="UP000823749"/>
    </source>
</evidence>
<evidence type="ECO:0000256" key="1">
    <source>
        <dbReference type="PIRNR" id="PIRNR028043"/>
    </source>
</evidence>
<keyword evidence="4" id="KW-1185">Reference proteome</keyword>
<dbReference type="InterPro" id="IPR002554">
    <property type="entry name" value="PP2A_B56"/>
</dbReference>
<protein>
    <recommendedName>
        <fullName evidence="1">Serine/threonine protein phosphatase 2A regulatory subunit</fullName>
    </recommendedName>
</protein>
<organism evidence="3 4">
    <name type="scientific">Rhododendron griersonianum</name>
    <dbReference type="NCBI Taxonomy" id="479676"/>
    <lineage>
        <taxon>Eukaryota</taxon>
        <taxon>Viridiplantae</taxon>
        <taxon>Streptophyta</taxon>
        <taxon>Embryophyta</taxon>
        <taxon>Tracheophyta</taxon>
        <taxon>Spermatophyta</taxon>
        <taxon>Magnoliopsida</taxon>
        <taxon>eudicotyledons</taxon>
        <taxon>Gunneridae</taxon>
        <taxon>Pentapetalae</taxon>
        <taxon>asterids</taxon>
        <taxon>Ericales</taxon>
        <taxon>Ericaceae</taxon>
        <taxon>Ericoideae</taxon>
        <taxon>Rhodoreae</taxon>
        <taxon>Rhododendron</taxon>
    </lineage>
</organism>
<dbReference type="AlphaFoldDB" id="A0AAV6LFI1"/>